<evidence type="ECO:0000313" key="1">
    <source>
        <dbReference type="EMBL" id="MTL92931.1"/>
    </source>
</evidence>
<dbReference type="RefSeq" id="WP_129821296.1">
    <property type="nucleotide sequence ID" value="NZ_JAQMIQ010000001.1"/>
</dbReference>
<sequence>MNRRLIMGILIVSFLIVGKVGRLREVPSPRKSLDSLMYQVQELEMTLLTSTDSNFENKNFSLTYDVIDITEEGDLAQIWMVVQQDGQKAKELRVMFKKGDDSWIPMVSAEEMMSKISVQSASISENDAK</sequence>
<proteinExistence type="predicted"/>
<name>A0A6G2CJ73_9FIRM</name>
<protein>
    <submittedName>
        <fullName evidence="1">Uncharacterized protein</fullName>
    </submittedName>
</protein>
<reference evidence="1" key="1">
    <citation type="journal article" date="2019" name="Nat. Med.">
        <title>A library of human gut bacterial isolates paired with longitudinal multiomics data enables mechanistic microbiome research.</title>
        <authorList>
            <person name="Poyet M."/>
            <person name="Groussin M."/>
            <person name="Gibbons S.M."/>
            <person name="Avila-Pacheco J."/>
            <person name="Jiang X."/>
            <person name="Kearney S.M."/>
            <person name="Perrotta A.R."/>
            <person name="Berdy B."/>
            <person name="Zhao S."/>
            <person name="Lieberman T.D."/>
            <person name="Swanson P.K."/>
            <person name="Smith M."/>
            <person name="Roesemann S."/>
            <person name="Alexander J.E."/>
            <person name="Rich S.A."/>
            <person name="Livny J."/>
            <person name="Vlamakis H."/>
            <person name="Clish C."/>
            <person name="Bullock K."/>
            <person name="Deik A."/>
            <person name="Scott J."/>
            <person name="Pierce K.A."/>
            <person name="Xavier R.J."/>
            <person name="Alm E.J."/>
        </authorList>
    </citation>
    <scope>NUCLEOTIDE SEQUENCE</scope>
    <source>
        <strain evidence="1">BIOML-A179</strain>
    </source>
</reference>
<accession>A0A6G2CJ73</accession>
<organism evidence="1">
    <name type="scientific">Turicibacter sanguinis</name>
    <dbReference type="NCBI Taxonomy" id="154288"/>
    <lineage>
        <taxon>Bacteria</taxon>
        <taxon>Bacillati</taxon>
        <taxon>Bacillota</taxon>
        <taxon>Erysipelotrichia</taxon>
        <taxon>Erysipelotrichales</taxon>
        <taxon>Turicibacteraceae</taxon>
        <taxon>Turicibacter</taxon>
    </lineage>
</organism>
<comment type="caution">
    <text evidence="1">The sequence shown here is derived from an EMBL/GenBank/DDBJ whole genome shotgun (WGS) entry which is preliminary data.</text>
</comment>
<dbReference type="AlphaFoldDB" id="A0A6G2CJ73"/>
<gene>
    <name evidence="1" type="ORF">GMA64_00115</name>
</gene>
<dbReference type="EMBL" id="WMQV01000001">
    <property type="protein sequence ID" value="MTL92931.1"/>
    <property type="molecule type" value="Genomic_DNA"/>
</dbReference>